<protein>
    <recommendedName>
        <fullName evidence="4">Periplasmic heavy metal sensor</fullName>
    </recommendedName>
</protein>
<proteinExistence type="predicted"/>
<reference evidence="2" key="1">
    <citation type="submission" date="2022-10" db="EMBL/GenBank/DDBJ databases">
        <authorList>
            <person name="Yu W.X."/>
        </authorList>
    </citation>
    <scope>NUCLEOTIDE SEQUENCE</scope>
    <source>
        <strain evidence="2">D04</strain>
    </source>
</reference>
<gene>
    <name evidence="2" type="ORF">OM074_11405</name>
</gene>
<keyword evidence="1" id="KW-0812">Transmembrane</keyword>
<dbReference type="RefSeq" id="WP_301199605.1">
    <property type="nucleotide sequence ID" value="NZ_JAPDPI010000021.1"/>
</dbReference>
<evidence type="ECO:0000313" key="3">
    <source>
        <dbReference type="Proteomes" id="UP001207408"/>
    </source>
</evidence>
<evidence type="ECO:0000256" key="1">
    <source>
        <dbReference type="SAM" id="Phobius"/>
    </source>
</evidence>
<dbReference type="Proteomes" id="UP001207408">
    <property type="component" value="Unassembled WGS sequence"/>
</dbReference>
<keyword evidence="1" id="KW-0472">Membrane</keyword>
<feature type="transmembrane region" description="Helical" evidence="1">
    <location>
        <begin position="6"/>
        <end position="25"/>
    </location>
</feature>
<organism evidence="2 3">
    <name type="scientific">Plebeiibacterium marinum</name>
    <dbReference type="NCBI Taxonomy" id="2992111"/>
    <lineage>
        <taxon>Bacteria</taxon>
        <taxon>Pseudomonadati</taxon>
        <taxon>Bacteroidota</taxon>
        <taxon>Bacteroidia</taxon>
        <taxon>Marinilabiliales</taxon>
        <taxon>Marinilabiliaceae</taxon>
        <taxon>Plebeiibacterium</taxon>
    </lineage>
</organism>
<dbReference type="Gene3D" id="1.20.120.1490">
    <property type="match status" value="1"/>
</dbReference>
<evidence type="ECO:0000313" key="2">
    <source>
        <dbReference type="EMBL" id="MCW3806233.1"/>
    </source>
</evidence>
<accession>A0AAE3MEB0</accession>
<sequence length="163" mass="19583">MKNRYYHIIIGLLIVLNVFSWRFWWEKPKVPSVIEQIKHRKDNRHEGKNAFFEELQLTPDQQAEFEKQRKSYFKEIGELNAEIENSRRLLIESYENNGSAGDSLFEVLGRNKMLIEKATFNHFKSLREVCNDDQKEGFDSITSMMVKRFHRWDKRRGDKRGVK</sequence>
<comment type="caution">
    <text evidence="2">The sequence shown here is derived from an EMBL/GenBank/DDBJ whole genome shotgun (WGS) entry which is preliminary data.</text>
</comment>
<dbReference type="EMBL" id="JAPDPI010000021">
    <property type="protein sequence ID" value="MCW3806233.1"/>
    <property type="molecule type" value="Genomic_DNA"/>
</dbReference>
<keyword evidence="3" id="KW-1185">Reference proteome</keyword>
<evidence type="ECO:0008006" key="4">
    <source>
        <dbReference type="Google" id="ProtNLM"/>
    </source>
</evidence>
<name>A0AAE3MEB0_9BACT</name>
<dbReference type="AlphaFoldDB" id="A0AAE3MEB0"/>
<keyword evidence="1" id="KW-1133">Transmembrane helix</keyword>